<dbReference type="Proteomes" id="UP000596117">
    <property type="component" value="Chromosome"/>
</dbReference>
<keyword evidence="4" id="KW-1185">Reference proteome</keyword>
<name>A0A410NVI6_BREDI</name>
<gene>
    <name evidence="1" type="ORF">EQG53_05660</name>
    <name evidence="2" type="ORF">I6H83_16765</name>
</gene>
<reference evidence="1 3" key="1">
    <citation type="submission" date="2019-01" db="EMBL/GenBank/DDBJ databases">
        <title>Brevundimonas diminuta Genome sequencing and assembly.</title>
        <authorList>
            <person name="Chen H."/>
        </authorList>
    </citation>
    <scope>NUCLEOTIDE SEQUENCE [LARGE SCALE GENOMIC DNA]</scope>
    <source>
        <strain evidence="1">ATCC</strain>
        <strain evidence="3">ATCC(B) 19146</strain>
    </source>
</reference>
<dbReference type="EMBL" id="CP035093">
    <property type="protein sequence ID" value="QAT13888.1"/>
    <property type="molecule type" value="Genomic_DNA"/>
</dbReference>
<sequence length="99" mass="10213">MEFIWIGIGAVVLAGVIGAMVAGSQIGSLQQKFAALGDLSGKSRAEIISAVGPPQSVSAVGDGKTLLQWQMVNQAGGYHVALLFDENDLCEGVTHESAQ</sequence>
<dbReference type="RefSeq" id="WP_128719382.1">
    <property type="nucleotide sequence ID" value="NZ_BJNC01000044.1"/>
</dbReference>
<evidence type="ECO:0000313" key="1">
    <source>
        <dbReference type="EMBL" id="QAT13888.1"/>
    </source>
</evidence>
<proteinExistence type="predicted"/>
<dbReference type="KEGG" id="bdm:EQG53_05660"/>
<organism evidence="1 3">
    <name type="scientific">Brevundimonas diminuta</name>
    <name type="common">Pseudomonas diminuta</name>
    <dbReference type="NCBI Taxonomy" id="293"/>
    <lineage>
        <taxon>Bacteria</taxon>
        <taxon>Pseudomonadati</taxon>
        <taxon>Pseudomonadota</taxon>
        <taxon>Alphaproteobacteria</taxon>
        <taxon>Caulobacterales</taxon>
        <taxon>Caulobacteraceae</taxon>
        <taxon>Brevundimonas</taxon>
    </lineage>
</organism>
<dbReference type="AlphaFoldDB" id="A0A410NVI6"/>
<dbReference type="Proteomes" id="UP000287388">
    <property type="component" value="Chromosome"/>
</dbReference>
<evidence type="ECO:0000313" key="3">
    <source>
        <dbReference type="Proteomes" id="UP000287388"/>
    </source>
</evidence>
<dbReference type="EMBL" id="CP066026">
    <property type="protein sequence ID" value="QQB88746.1"/>
    <property type="molecule type" value="Genomic_DNA"/>
</dbReference>
<accession>A0A410NVI6</accession>
<reference evidence="2 4" key="2">
    <citation type="submission" date="2020-12" db="EMBL/GenBank/DDBJ databases">
        <title>FDA dAtabase for Regulatory Grade micrObial Sequences (FDA-ARGOS): Supporting development and validation of Infectious Disease Dx tests.</title>
        <authorList>
            <person name="Kerrigan L."/>
            <person name="Long C."/>
            <person name="Tallon L."/>
            <person name="Sadzewicz L."/>
            <person name="Zhao X."/>
            <person name="Boylan J."/>
            <person name="Ott S."/>
            <person name="Bowen H."/>
            <person name="Vavikolanu K."/>
            <person name="Mehta A."/>
            <person name="Aluvathingal J."/>
            <person name="Nadendla S."/>
            <person name="Yan Y."/>
            <person name="Sichtig H."/>
        </authorList>
    </citation>
    <scope>NUCLEOTIDE SEQUENCE [LARGE SCALE GENOMIC DNA]</scope>
    <source>
        <strain evidence="2 4">FDAARGOS_1026</strain>
    </source>
</reference>
<evidence type="ECO:0000313" key="4">
    <source>
        <dbReference type="Proteomes" id="UP000596117"/>
    </source>
</evidence>
<evidence type="ECO:0000313" key="2">
    <source>
        <dbReference type="EMBL" id="QQB88746.1"/>
    </source>
</evidence>
<protein>
    <recommendedName>
        <fullName evidence="5">Lipoprotein SmpA/OmlA domain-containing protein</fullName>
    </recommendedName>
</protein>
<evidence type="ECO:0008006" key="5">
    <source>
        <dbReference type="Google" id="ProtNLM"/>
    </source>
</evidence>